<organism evidence="2 3">
    <name type="scientific">Rotaria sordida</name>
    <dbReference type="NCBI Taxonomy" id="392033"/>
    <lineage>
        <taxon>Eukaryota</taxon>
        <taxon>Metazoa</taxon>
        <taxon>Spiralia</taxon>
        <taxon>Gnathifera</taxon>
        <taxon>Rotifera</taxon>
        <taxon>Eurotatoria</taxon>
        <taxon>Bdelloidea</taxon>
        <taxon>Philodinida</taxon>
        <taxon>Philodinidae</taxon>
        <taxon>Rotaria</taxon>
    </lineage>
</organism>
<proteinExistence type="predicted"/>
<keyword evidence="1" id="KW-0472">Membrane</keyword>
<comment type="caution">
    <text evidence="2">The sequence shown here is derived from an EMBL/GenBank/DDBJ whole genome shotgun (WGS) entry which is preliminary data.</text>
</comment>
<evidence type="ECO:0000313" key="2">
    <source>
        <dbReference type="EMBL" id="CAF1051230.1"/>
    </source>
</evidence>
<keyword evidence="1" id="KW-1133">Transmembrane helix</keyword>
<accession>A0A814KDP1</accession>
<dbReference type="Proteomes" id="UP000663882">
    <property type="component" value="Unassembled WGS sequence"/>
</dbReference>
<dbReference type="OrthoDB" id="10043274at2759"/>
<feature type="transmembrane region" description="Helical" evidence="1">
    <location>
        <begin position="582"/>
        <end position="604"/>
    </location>
</feature>
<protein>
    <submittedName>
        <fullName evidence="2">Uncharacterized protein</fullName>
    </submittedName>
</protein>
<sequence length="698" mass="82021">MICILNNSIILLLILIIYFVSPTTIYHNDYEPRVFDYIPSNCYDCLSYRDIILTQLTDVPARSFANFNLGSRDTNMILNGQLNLRLHPYAFQSLTVYKPNKTLTITLTAPNSWLNITENTFNGLELHSYSTIRIIIKFFYGCTFHKNSLSGIKMDKYSQLILDISSVTEIVFENNIIKENDFNSSVKFLISRTDTIIFDSYSFFQLNIKINQIITFYFELISHIHFKSYSFKSLQLQTSSSFRFYSIFLNRLTIDSYAFENMLLDSNSIFNFTIHTLGTCLCLKSYSFDNLQAQYKSENVLILFQFYTLRGLSFFSNTFSNLSLNTIENQLKISSNNPLNDPNLIINFAVDTFSTINNGSIILNFSEIILVRFEKSSLKTDYLNYKIFFKDISFIDLSSLDYKLIKQNFHLYFDDVQYVKWYKQIIEENNLNHDHHPSLIQYHFTYISNSSCLIYSASHSVPWLFSMSNLTICNCPLFYAYKHGQLDRQLIPCLNSMSQYEIIQQMNECNFDRIENNCHLTLQSLTNINNTNENLSSKIFHSFELNNLLIQQLYDKNYLSCSFNYSLLSSTLIIRSRIFNNFGLIIGIILCIFITLLIIVIALLNGLQYKMREYDETWTWRRNMSWTTLRRTLSQTSLRRSRRDLCTLNSHGITSKSDNQLDRLRHEQQDIDDHELDYDLKQSQSIQEDFKKTNRLYL</sequence>
<evidence type="ECO:0000256" key="1">
    <source>
        <dbReference type="SAM" id="Phobius"/>
    </source>
</evidence>
<feature type="transmembrane region" description="Helical" evidence="1">
    <location>
        <begin position="9"/>
        <end position="27"/>
    </location>
</feature>
<gene>
    <name evidence="2" type="ORF">RFH988_LOCUS16746</name>
</gene>
<name>A0A814KDP1_9BILA</name>
<dbReference type="EMBL" id="CAJNOO010000868">
    <property type="protein sequence ID" value="CAF1051230.1"/>
    <property type="molecule type" value="Genomic_DNA"/>
</dbReference>
<keyword evidence="1" id="KW-0812">Transmembrane</keyword>
<dbReference type="AlphaFoldDB" id="A0A814KDP1"/>
<evidence type="ECO:0000313" key="3">
    <source>
        <dbReference type="Proteomes" id="UP000663882"/>
    </source>
</evidence>
<reference evidence="2" key="1">
    <citation type="submission" date="2021-02" db="EMBL/GenBank/DDBJ databases">
        <authorList>
            <person name="Nowell W R."/>
        </authorList>
    </citation>
    <scope>NUCLEOTIDE SEQUENCE</scope>
</reference>